<keyword evidence="7" id="KW-0812">Transmembrane</keyword>
<evidence type="ECO:0000313" key="9">
    <source>
        <dbReference type="EMBL" id="GAI03838.1"/>
    </source>
</evidence>
<accession>X1KB51</accession>
<dbReference type="GO" id="GO:0019856">
    <property type="term" value="P:pyrimidine nucleobase biosynthetic process"/>
    <property type="evidence" value="ECO:0007669"/>
    <property type="project" value="InterPro"/>
</dbReference>
<evidence type="ECO:0000259" key="8">
    <source>
        <dbReference type="Pfam" id="PF00156"/>
    </source>
</evidence>
<feature type="transmembrane region" description="Helical" evidence="7">
    <location>
        <begin position="26"/>
        <end position="51"/>
    </location>
</feature>
<keyword evidence="4" id="KW-0808">Transferase</keyword>
<keyword evidence="5" id="KW-0460">Magnesium</keyword>
<dbReference type="EC" id="2.4.2.10" evidence="2"/>
<dbReference type="PANTHER" id="PTHR19278">
    <property type="entry name" value="OROTATE PHOSPHORIBOSYLTRANSFERASE"/>
    <property type="match status" value="1"/>
</dbReference>
<evidence type="ECO:0000256" key="2">
    <source>
        <dbReference type="ARBA" id="ARBA00011971"/>
    </source>
</evidence>
<dbReference type="NCBIfam" id="TIGR01367">
    <property type="entry name" value="pyrE_Therm"/>
    <property type="match status" value="1"/>
</dbReference>
<gene>
    <name evidence="9" type="ORF">S06H3_11807</name>
</gene>
<dbReference type="Pfam" id="PF00156">
    <property type="entry name" value="Pribosyltran"/>
    <property type="match status" value="1"/>
</dbReference>
<name>X1KB51_9ZZZZ</name>
<evidence type="ECO:0000256" key="1">
    <source>
        <dbReference type="ARBA" id="ARBA00004889"/>
    </source>
</evidence>
<evidence type="ECO:0000256" key="6">
    <source>
        <dbReference type="ARBA" id="ARBA00022975"/>
    </source>
</evidence>
<dbReference type="CDD" id="cd06223">
    <property type="entry name" value="PRTases_typeI"/>
    <property type="match status" value="1"/>
</dbReference>
<keyword evidence="6" id="KW-0665">Pyrimidine biosynthesis</keyword>
<comment type="caution">
    <text evidence="9">The sequence shown here is derived from an EMBL/GenBank/DDBJ whole genome shotgun (WGS) entry which is preliminary data.</text>
</comment>
<dbReference type="HAMAP" id="MF_01208">
    <property type="entry name" value="PyrE"/>
    <property type="match status" value="1"/>
</dbReference>
<dbReference type="PANTHER" id="PTHR19278:SF9">
    <property type="entry name" value="URIDINE 5'-MONOPHOSPHATE SYNTHASE"/>
    <property type="match status" value="1"/>
</dbReference>
<dbReference type="InterPro" id="IPR023031">
    <property type="entry name" value="OPRT"/>
</dbReference>
<feature type="domain" description="Phosphoribosyltransferase" evidence="8">
    <location>
        <begin position="5"/>
        <end position="115"/>
    </location>
</feature>
<evidence type="ECO:0000256" key="5">
    <source>
        <dbReference type="ARBA" id="ARBA00022842"/>
    </source>
</evidence>
<dbReference type="AlphaFoldDB" id="X1KB51"/>
<comment type="pathway">
    <text evidence="1">Pyrimidine metabolism; UMP biosynthesis via de novo pathway; UMP from orotate: step 1/2.</text>
</comment>
<keyword evidence="7" id="KW-1133">Transmembrane helix</keyword>
<dbReference type="UniPathway" id="UPA00070">
    <property type="reaction ID" value="UER00119"/>
</dbReference>
<evidence type="ECO:0000256" key="4">
    <source>
        <dbReference type="ARBA" id="ARBA00022679"/>
    </source>
</evidence>
<keyword evidence="3" id="KW-0328">Glycosyltransferase</keyword>
<protein>
    <recommendedName>
        <fullName evidence="2">orotate phosphoribosyltransferase</fullName>
        <ecNumber evidence="2">2.4.2.10</ecNumber>
    </recommendedName>
</protein>
<dbReference type="InterPro" id="IPR029057">
    <property type="entry name" value="PRTase-like"/>
</dbReference>
<sequence>MEDPQISGKLCRALAENFRNDTIDAVIGPAMGGIIVAYELAGALGAAALFAERESGKMRLRRGFSLSPQDRVLIAEDVITTGGSVKEVIELVKTKGAQVVAVASLADRSQGKIDFGVRCVSLLKLEIKNFPPENCPLCKQGIELVKPGSKAAL</sequence>
<dbReference type="Gene3D" id="3.40.50.2020">
    <property type="match status" value="1"/>
</dbReference>
<dbReference type="SUPFAM" id="SSF53271">
    <property type="entry name" value="PRTase-like"/>
    <property type="match status" value="1"/>
</dbReference>
<organism evidence="9">
    <name type="scientific">marine sediment metagenome</name>
    <dbReference type="NCBI Taxonomy" id="412755"/>
    <lineage>
        <taxon>unclassified sequences</taxon>
        <taxon>metagenomes</taxon>
        <taxon>ecological metagenomes</taxon>
    </lineage>
</organism>
<proteinExistence type="inferred from homology"/>
<dbReference type="GO" id="GO:0004588">
    <property type="term" value="F:orotate phosphoribosyltransferase activity"/>
    <property type="evidence" value="ECO:0007669"/>
    <property type="project" value="UniProtKB-EC"/>
</dbReference>
<keyword evidence="7" id="KW-0472">Membrane</keyword>
<dbReference type="EMBL" id="BARV01005808">
    <property type="protein sequence ID" value="GAI03838.1"/>
    <property type="molecule type" value="Genomic_DNA"/>
</dbReference>
<evidence type="ECO:0000256" key="3">
    <source>
        <dbReference type="ARBA" id="ARBA00022676"/>
    </source>
</evidence>
<dbReference type="InterPro" id="IPR000836">
    <property type="entry name" value="PRTase_dom"/>
</dbReference>
<dbReference type="GO" id="GO:0044205">
    <property type="term" value="P:'de novo' UMP biosynthetic process"/>
    <property type="evidence" value="ECO:0007669"/>
    <property type="project" value="UniProtKB-UniPathway"/>
</dbReference>
<reference evidence="9" key="1">
    <citation type="journal article" date="2014" name="Front. Microbiol.">
        <title>High frequency of phylogenetically diverse reductive dehalogenase-homologous genes in deep subseafloor sedimentary metagenomes.</title>
        <authorList>
            <person name="Kawai M."/>
            <person name="Futagami T."/>
            <person name="Toyoda A."/>
            <person name="Takaki Y."/>
            <person name="Nishi S."/>
            <person name="Hori S."/>
            <person name="Arai W."/>
            <person name="Tsubouchi T."/>
            <person name="Morono Y."/>
            <person name="Uchiyama I."/>
            <person name="Ito T."/>
            <person name="Fujiyama A."/>
            <person name="Inagaki F."/>
            <person name="Takami H."/>
        </authorList>
    </citation>
    <scope>NUCLEOTIDE SEQUENCE</scope>
    <source>
        <strain evidence="9">Expedition CK06-06</strain>
    </source>
</reference>
<evidence type="ECO:0000256" key="7">
    <source>
        <dbReference type="SAM" id="Phobius"/>
    </source>
</evidence>
<dbReference type="InterPro" id="IPR006273">
    <property type="entry name" value="Orotate_PRibTrfase_bac"/>
</dbReference>